<reference evidence="1" key="1">
    <citation type="submission" date="2023-07" db="EMBL/GenBank/DDBJ databases">
        <title>Genomic Encyclopedia of Type Strains, Phase IV (KMG-IV): sequencing the most valuable type-strain genomes for metagenomic binning, comparative biology and taxonomic classification.</title>
        <authorList>
            <person name="Goeker M."/>
        </authorList>
    </citation>
    <scope>NUCLEOTIDE SEQUENCE</scope>
    <source>
        <strain evidence="1">DSM 26174</strain>
    </source>
</reference>
<dbReference type="Proteomes" id="UP001185092">
    <property type="component" value="Unassembled WGS sequence"/>
</dbReference>
<sequence>MPAKNRLQTCARGGNVKDLISDNLISTISQGKRDLNSSMI</sequence>
<gene>
    <name evidence="1" type="ORF">HNQ88_002354</name>
</gene>
<comment type="caution">
    <text evidence="1">The sequence shown here is derived from an EMBL/GenBank/DDBJ whole genome shotgun (WGS) entry which is preliminary data.</text>
</comment>
<dbReference type="AlphaFoldDB" id="A0AAE3XMR3"/>
<dbReference type="EMBL" id="JAVDQD010000002">
    <property type="protein sequence ID" value="MDR6239317.1"/>
    <property type="molecule type" value="Genomic_DNA"/>
</dbReference>
<name>A0AAE3XMR3_9BACT</name>
<organism evidence="1 2">
    <name type="scientific">Aureibacter tunicatorum</name>
    <dbReference type="NCBI Taxonomy" id="866807"/>
    <lineage>
        <taxon>Bacteria</taxon>
        <taxon>Pseudomonadati</taxon>
        <taxon>Bacteroidota</taxon>
        <taxon>Cytophagia</taxon>
        <taxon>Cytophagales</taxon>
        <taxon>Persicobacteraceae</taxon>
        <taxon>Aureibacter</taxon>
    </lineage>
</organism>
<keyword evidence="2" id="KW-1185">Reference proteome</keyword>
<accession>A0AAE3XMR3</accession>
<proteinExistence type="predicted"/>
<dbReference type="RefSeq" id="WP_309938934.1">
    <property type="nucleotide sequence ID" value="NZ_AP025305.1"/>
</dbReference>
<evidence type="ECO:0000313" key="1">
    <source>
        <dbReference type="EMBL" id="MDR6239317.1"/>
    </source>
</evidence>
<protein>
    <submittedName>
        <fullName evidence="1">Uncharacterized protein</fullName>
    </submittedName>
</protein>
<evidence type="ECO:0000313" key="2">
    <source>
        <dbReference type="Proteomes" id="UP001185092"/>
    </source>
</evidence>